<evidence type="ECO:0000313" key="2">
    <source>
        <dbReference type="Proteomes" id="UP001152320"/>
    </source>
</evidence>
<organism evidence="1 2">
    <name type="scientific">Holothuria leucospilota</name>
    <name type="common">Black long sea cucumber</name>
    <name type="synonym">Mertensiothuria leucospilota</name>
    <dbReference type="NCBI Taxonomy" id="206669"/>
    <lineage>
        <taxon>Eukaryota</taxon>
        <taxon>Metazoa</taxon>
        <taxon>Echinodermata</taxon>
        <taxon>Eleutherozoa</taxon>
        <taxon>Echinozoa</taxon>
        <taxon>Holothuroidea</taxon>
        <taxon>Aspidochirotacea</taxon>
        <taxon>Aspidochirotida</taxon>
        <taxon>Holothuriidae</taxon>
        <taxon>Holothuria</taxon>
    </lineage>
</organism>
<name>A0A9Q1CE56_HOLLE</name>
<reference evidence="1" key="1">
    <citation type="submission" date="2021-10" db="EMBL/GenBank/DDBJ databases">
        <title>Tropical sea cucumber genome reveals ecological adaptation and Cuvierian tubules defense mechanism.</title>
        <authorList>
            <person name="Chen T."/>
        </authorList>
    </citation>
    <scope>NUCLEOTIDE SEQUENCE</scope>
    <source>
        <strain evidence="1">Nanhai2018</strain>
        <tissue evidence="1">Muscle</tissue>
    </source>
</reference>
<gene>
    <name evidence="1" type="ORF">HOLleu_09748</name>
</gene>
<proteinExistence type="predicted"/>
<dbReference type="AlphaFoldDB" id="A0A9Q1CE56"/>
<accession>A0A9Q1CE56</accession>
<dbReference type="OrthoDB" id="6119297at2759"/>
<protein>
    <submittedName>
        <fullName evidence="1">Uncharacterized protein</fullName>
    </submittedName>
</protein>
<comment type="caution">
    <text evidence="1">The sequence shown here is derived from an EMBL/GenBank/DDBJ whole genome shotgun (WGS) entry which is preliminary data.</text>
</comment>
<dbReference type="Proteomes" id="UP001152320">
    <property type="component" value="Chromosome 4"/>
</dbReference>
<sequence length="121" mass="13242">MSVSRGFTGNREVSVLRDNGCSTVVSRRSLVGDEQLTGNVCKCVLLDGTNNPLYDLVLGNVQEVRNPWDPKKEWQSLTGPKKETCAVETRAMLARKEKPVPPLKVAETLAEVASKEDISKG</sequence>
<keyword evidence="2" id="KW-1185">Reference proteome</keyword>
<dbReference type="EMBL" id="JAIZAY010000004">
    <property type="protein sequence ID" value="KAJ8042874.1"/>
    <property type="molecule type" value="Genomic_DNA"/>
</dbReference>
<evidence type="ECO:0000313" key="1">
    <source>
        <dbReference type="EMBL" id="KAJ8042874.1"/>
    </source>
</evidence>